<feature type="domain" description="6-phosphogluconate dehydrogenase NADP-binding" evidence="7">
    <location>
        <begin position="6"/>
        <end position="167"/>
    </location>
</feature>
<evidence type="ECO:0000256" key="3">
    <source>
        <dbReference type="ARBA" id="ARBA00023002"/>
    </source>
</evidence>
<name>A0A1X3D1B1_9NEIS</name>
<dbReference type="EMBL" id="LR134313">
    <property type="protein sequence ID" value="VEE99646.1"/>
    <property type="molecule type" value="Genomic_DNA"/>
</dbReference>
<accession>A0A1X3D1B1</accession>
<dbReference type="InterPro" id="IPR002204">
    <property type="entry name" value="3-OH-isobutyrate_DH-rel_CS"/>
</dbReference>
<evidence type="ECO:0000256" key="5">
    <source>
        <dbReference type="PIRSR" id="PIRSR000103-1"/>
    </source>
</evidence>
<evidence type="ECO:0000256" key="2">
    <source>
        <dbReference type="ARBA" id="ARBA00022456"/>
    </source>
</evidence>
<comment type="pathway">
    <text evidence="6">Amino-acid degradation; L-valine degradation.</text>
</comment>
<dbReference type="PIRSF" id="PIRSF000103">
    <property type="entry name" value="HIBADH"/>
    <property type="match status" value="1"/>
</dbReference>
<evidence type="ECO:0000259" key="7">
    <source>
        <dbReference type="Pfam" id="PF03446"/>
    </source>
</evidence>
<dbReference type="PROSITE" id="PS00895">
    <property type="entry name" value="3_HYDROXYISOBUT_DH"/>
    <property type="match status" value="1"/>
</dbReference>
<dbReference type="InterPro" id="IPR029154">
    <property type="entry name" value="HIBADH-like_NADP-bd"/>
</dbReference>
<dbReference type="STRING" id="493.BWD07_00975"/>
<reference evidence="9 10" key="1">
    <citation type="submission" date="2018-12" db="EMBL/GenBank/DDBJ databases">
        <authorList>
            <consortium name="Pathogen Informatics"/>
        </authorList>
    </citation>
    <scope>NUCLEOTIDE SEQUENCE [LARGE SCALE GENOMIC DNA]</scope>
    <source>
        <strain evidence="9 10">NCTC10296</strain>
    </source>
</reference>
<evidence type="ECO:0000259" key="8">
    <source>
        <dbReference type="Pfam" id="PF14833"/>
    </source>
</evidence>
<keyword evidence="4 6" id="KW-0520">NAD</keyword>
<dbReference type="GO" id="GO:0051287">
    <property type="term" value="F:NAD binding"/>
    <property type="evidence" value="ECO:0007669"/>
    <property type="project" value="InterPro"/>
</dbReference>
<organism evidence="9 10">
    <name type="scientific">Neisseria canis</name>
    <dbReference type="NCBI Taxonomy" id="493"/>
    <lineage>
        <taxon>Bacteria</taxon>
        <taxon>Pseudomonadati</taxon>
        <taxon>Pseudomonadota</taxon>
        <taxon>Betaproteobacteria</taxon>
        <taxon>Neisseriales</taxon>
        <taxon>Neisseriaceae</taxon>
        <taxon>Neisseria</taxon>
    </lineage>
</organism>
<protein>
    <recommendedName>
        <fullName evidence="6">3-hydroxyisobutyrate dehydrogenase</fullName>
        <shortName evidence="6">HIBADH</shortName>
        <ecNumber evidence="6">1.1.1.31</ecNumber>
    </recommendedName>
</protein>
<dbReference type="GO" id="GO:0050661">
    <property type="term" value="F:NADP binding"/>
    <property type="evidence" value="ECO:0007669"/>
    <property type="project" value="InterPro"/>
</dbReference>
<dbReference type="SUPFAM" id="SSF51735">
    <property type="entry name" value="NAD(P)-binding Rossmann-fold domains"/>
    <property type="match status" value="1"/>
</dbReference>
<dbReference type="InterPro" id="IPR013328">
    <property type="entry name" value="6PGD_dom2"/>
</dbReference>
<comment type="catalytic activity">
    <reaction evidence="6">
        <text>3-hydroxy-2-methylpropanoate + NAD(+) = 2-methyl-3-oxopropanoate + NADH + H(+)</text>
        <dbReference type="Rhea" id="RHEA:17681"/>
        <dbReference type="ChEBI" id="CHEBI:11805"/>
        <dbReference type="ChEBI" id="CHEBI:15378"/>
        <dbReference type="ChEBI" id="CHEBI:57540"/>
        <dbReference type="ChEBI" id="CHEBI:57700"/>
        <dbReference type="ChEBI" id="CHEBI:57945"/>
        <dbReference type="EC" id="1.1.1.31"/>
    </reaction>
</comment>
<dbReference type="Proteomes" id="UP000279284">
    <property type="component" value="Chromosome"/>
</dbReference>
<dbReference type="SUPFAM" id="SSF48179">
    <property type="entry name" value="6-phosphogluconate dehydrogenase C-terminal domain-like"/>
    <property type="match status" value="1"/>
</dbReference>
<dbReference type="InterPro" id="IPR015815">
    <property type="entry name" value="HIBADH-related"/>
</dbReference>
<keyword evidence="3 6" id="KW-0560">Oxidoreductase</keyword>
<evidence type="ECO:0000256" key="6">
    <source>
        <dbReference type="RuleBase" id="RU910714"/>
    </source>
</evidence>
<gene>
    <name evidence="9" type="primary">Hgd</name>
    <name evidence="9" type="ORF">NCTC10296_00446</name>
</gene>
<evidence type="ECO:0000313" key="10">
    <source>
        <dbReference type="Proteomes" id="UP000279284"/>
    </source>
</evidence>
<dbReference type="NCBIfam" id="TIGR01692">
    <property type="entry name" value="HIBADH"/>
    <property type="match status" value="1"/>
</dbReference>
<comment type="similarity">
    <text evidence="1 6">Belongs to the HIBADH-related family.</text>
</comment>
<dbReference type="Pfam" id="PF14833">
    <property type="entry name" value="NAD_binding_11"/>
    <property type="match status" value="1"/>
</dbReference>
<dbReference type="Pfam" id="PF03446">
    <property type="entry name" value="NAD_binding_2"/>
    <property type="match status" value="1"/>
</dbReference>
<dbReference type="OrthoDB" id="9777604at2"/>
<dbReference type="AlphaFoldDB" id="A0A1X3D1B1"/>
<dbReference type="Gene3D" id="3.40.50.720">
    <property type="entry name" value="NAD(P)-binding Rossmann-like Domain"/>
    <property type="match status" value="1"/>
</dbReference>
<dbReference type="PANTHER" id="PTHR22981">
    <property type="entry name" value="3-HYDROXYISOBUTYRATE DEHYDROGENASE-RELATED"/>
    <property type="match status" value="1"/>
</dbReference>
<keyword evidence="2 6" id="KW-0101">Branched-chain amino acid catabolism</keyword>
<dbReference type="UniPathway" id="UPA00362"/>
<dbReference type="KEGG" id="nci:NCTC10296_00446"/>
<dbReference type="InterPro" id="IPR036291">
    <property type="entry name" value="NAD(P)-bd_dom_sf"/>
</dbReference>
<dbReference type="PANTHER" id="PTHR22981:SF7">
    <property type="entry name" value="3-HYDROXYISOBUTYRATE DEHYDROGENASE, MITOCHONDRIAL"/>
    <property type="match status" value="1"/>
</dbReference>
<evidence type="ECO:0000313" key="9">
    <source>
        <dbReference type="EMBL" id="VEE99646.1"/>
    </source>
</evidence>
<dbReference type="InterPro" id="IPR006115">
    <property type="entry name" value="6PGDH_NADP-bd"/>
</dbReference>
<evidence type="ECO:0000256" key="1">
    <source>
        <dbReference type="ARBA" id="ARBA00009080"/>
    </source>
</evidence>
<feature type="domain" description="3-hydroxyisobutyrate dehydrogenase-like NAD-binding" evidence="8">
    <location>
        <begin position="170"/>
        <end position="297"/>
    </location>
</feature>
<dbReference type="GO" id="GO:0008442">
    <property type="term" value="F:3-hydroxyisobutyrate dehydrogenase activity"/>
    <property type="evidence" value="ECO:0007669"/>
    <property type="project" value="UniProtKB-EC"/>
</dbReference>
<proteinExistence type="inferred from homology"/>
<dbReference type="GO" id="GO:0006574">
    <property type="term" value="P:L-valine catabolic process"/>
    <property type="evidence" value="ECO:0007669"/>
    <property type="project" value="UniProtKB-UniPathway"/>
</dbReference>
<dbReference type="EC" id="1.1.1.31" evidence="6"/>
<evidence type="ECO:0000256" key="4">
    <source>
        <dbReference type="ARBA" id="ARBA00023027"/>
    </source>
</evidence>
<feature type="active site" evidence="5">
    <location>
        <position position="176"/>
    </location>
</feature>
<dbReference type="InterPro" id="IPR008927">
    <property type="entry name" value="6-PGluconate_DH-like_C_sf"/>
</dbReference>
<keyword evidence="10" id="KW-1185">Reference proteome</keyword>
<dbReference type="InterPro" id="IPR011548">
    <property type="entry name" value="HIBADH"/>
</dbReference>
<dbReference type="Gene3D" id="1.10.1040.10">
    <property type="entry name" value="N-(1-d-carboxylethyl)-l-norvaline Dehydrogenase, domain 2"/>
    <property type="match status" value="1"/>
</dbReference>
<dbReference type="FunFam" id="1.10.1040.10:FF:000006">
    <property type="entry name" value="3-hydroxyisobutyrate dehydrogenase"/>
    <property type="match status" value="1"/>
</dbReference>
<sequence>MSEKIKIVFIGLGNMGAPMAANLVKKGFDVTVFDLNQDAVANLVAQGANQIDSLSELPENTQLVISMLPAGAHVRNVYLGEQDNGLFYKLASGSLVIDCSTIAATDARELAEAAAKHGIAFLDAPVSGGTAGAAAGTLSFIVGGSAEDFERAKPVLEAMGKNIFHAGGHGAGQVAKICNNMLLGILMAGTSEAIALGVKNGLDAKVLSDIMSKSSGGNWVLNVYNPYPGVMENAPAGRSYQNGFMATLMLKDLNLARSLAESCGSDTPMGEQALAQYNRFVETHEGQLDFSAIIDLYKPGLVK</sequence>
<dbReference type="RefSeq" id="WP_085415495.1">
    <property type="nucleotide sequence ID" value="NZ_CAUJPY010000008.1"/>
</dbReference>